<gene>
    <name evidence="2" type="ORF">EV102420_30_00460</name>
</gene>
<evidence type="ECO:0000313" key="2">
    <source>
        <dbReference type="EMBL" id="GAL60159.1"/>
    </source>
</evidence>
<dbReference type="AlphaFoldDB" id="A0A090VA07"/>
<feature type="region of interest" description="Disordered" evidence="1">
    <location>
        <begin position="56"/>
        <end position="75"/>
    </location>
</feature>
<dbReference type="Proteomes" id="UP000029462">
    <property type="component" value="Unassembled WGS sequence"/>
</dbReference>
<evidence type="ECO:0000256" key="1">
    <source>
        <dbReference type="SAM" id="MobiDB-lite"/>
    </source>
</evidence>
<dbReference type="EMBL" id="BBMZ01000030">
    <property type="protein sequence ID" value="GAL60159.1"/>
    <property type="molecule type" value="Genomic_DNA"/>
</dbReference>
<protein>
    <submittedName>
        <fullName evidence="2">Uncharacterized protein</fullName>
    </submittedName>
</protein>
<name>A0A090VA07_PSEVU</name>
<sequence length="99" mass="11384">MADSTLIDTLQFGPEEAPTQKYEIYGDDEKTPTYALIYQQRDGSWQKQDETLSFAAKEEQEEATSTLDYGSGDPLPDLRDLVTEAKERCEQHWHNTPRN</sequence>
<evidence type="ECO:0000313" key="3">
    <source>
        <dbReference type="Proteomes" id="UP000029462"/>
    </source>
</evidence>
<dbReference type="eggNOG" id="ENOG5034ART">
    <property type="taxonomic scope" value="Bacteria"/>
</dbReference>
<keyword evidence="3" id="KW-1185">Reference proteome</keyword>
<dbReference type="RefSeq" id="WP_042395158.1">
    <property type="nucleotide sequence ID" value="NZ_BBMZ01000030.1"/>
</dbReference>
<dbReference type="OrthoDB" id="6504936at2"/>
<organism evidence="2 3">
    <name type="scientific">Pseudescherichia vulneris NBRC 102420</name>
    <dbReference type="NCBI Taxonomy" id="1115515"/>
    <lineage>
        <taxon>Bacteria</taxon>
        <taxon>Pseudomonadati</taxon>
        <taxon>Pseudomonadota</taxon>
        <taxon>Gammaproteobacteria</taxon>
        <taxon>Enterobacterales</taxon>
        <taxon>Enterobacteriaceae</taxon>
        <taxon>Pseudescherichia</taxon>
    </lineage>
</organism>
<dbReference type="STRING" id="1115515.EV102420_30_00460"/>
<reference evidence="2 3" key="1">
    <citation type="submission" date="2014-09" db="EMBL/GenBank/DDBJ databases">
        <title>Whole genome shotgun sequence of Escherichia vulneris NBRC 102420.</title>
        <authorList>
            <person name="Yoshida Y."/>
            <person name="Hosoyama A."/>
            <person name="Tsuchikane K."/>
            <person name="Ohji S."/>
            <person name="Ichikawa N."/>
            <person name="Kimura A."/>
            <person name="Yamazoe A."/>
            <person name="Ezaki T."/>
            <person name="Fujita N."/>
        </authorList>
    </citation>
    <scope>NUCLEOTIDE SEQUENCE [LARGE SCALE GENOMIC DNA]</scope>
    <source>
        <strain evidence="2 3">NBRC 102420</strain>
    </source>
</reference>
<comment type="caution">
    <text evidence="2">The sequence shown here is derived from an EMBL/GenBank/DDBJ whole genome shotgun (WGS) entry which is preliminary data.</text>
</comment>
<proteinExistence type="predicted"/>
<accession>A0A090VA07</accession>